<gene>
    <name evidence="1" type="ORF">ACI2L5_20930</name>
</gene>
<dbReference type="InterPro" id="IPR012349">
    <property type="entry name" value="Split_barrel_FMN-bd"/>
</dbReference>
<sequence>MSEHHIKPSRFDSAMNAAVAWLARRGVSFFGTAELSVVGRKSGEWRRVPVNPLSLNGERYLISPRGASQWVRNMRAAGGGRLQLGRRQQTFTATELPESAEKTEALRAYLDRWGWEVKSYFDGVTAKSSDDELARISPLHPVFRITTAHADASASASADAHVTVAEAPVTKA</sequence>
<dbReference type="Proteomes" id="UP001620295">
    <property type="component" value="Unassembled WGS sequence"/>
</dbReference>
<evidence type="ECO:0000313" key="1">
    <source>
        <dbReference type="EMBL" id="MFK4267380.1"/>
    </source>
</evidence>
<keyword evidence="2" id="KW-1185">Reference proteome</keyword>
<dbReference type="Pfam" id="PF04075">
    <property type="entry name" value="F420H2_quin_red"/>
    <property type="match status" value="1"/>
</dbReference>
<proteinExistence type="predicted"/>
<reference evidence="1 2" key="1">
    <citation type="submission" date="2024-11" db="EMBL/GenBank/DDBJ databases">
        <title>The Natural Products Discovery Center: Release of the First 8490 Sequenced Strains for Exploring Actinobacteria Biosynthetic Diversity.</title>
        <authorList>
            <person name="Kalkreuter E."/>
            <person name="Kautsar S.A."/>
            <person name="Yang D."/>
            <person name="Bader C.D."/>
            <person name="Teijaro C.N."/>
            <person name="Fluegel L."/>
            <person name="Davis C.M."/>
            <person name="Simpson J.R."/>
            <person name="Lauterbach L."/>
            <person name="Steele A.D."/>
            <person name="Gui C."/>
            <person name="Meng S."/>
            <person name="Li G."/>
            <person name="Viehrig K."/>
            <person name="Ye F."/>
            <person name="Su P."/>
            <person name="Kiefer A.F."/>
            <person name="Nichols A."/>
            <person name="Cepeda A.J."/>
            <person name="Yan W."/>
            <person name="Fan B."/>
            <person name="Jiang Y."/>
            <person name="Adhikari A."/>
            <person name="Zheng C.-J."/>
            <person name="Schuster L."/>
            <person name="Cowan T.M."/>
            <person name="Smanski M.J."/>
            <person name="Chevrette M.G."/>
            <person name="De Carvalho L.P.S."/>
            <person name="Shen B."/>
        </authorList>
    </citation>
    <scope>NUCLEOTIDE SEQUENCE [LARGE SCALE GENOMIC DNA]</scope>
    <source>
        <strain evidence="1 2">NPDC020863</strain>
    </source>
</reference>
<comment type="caution">
    <text evidence="1">The sequence shown here is derived from an EMBL/GenBank/DDBJ whole genome shotgun (WGS) entry which is preliminary data.</text>
</comment>
<protein>
    <submittedName>
        <fullName evidence="1">Nitroreductase/quinone reductase family protein</fullName>
    </submittedName>
</protein>
<name>A0ABW8LN91_9ACTN</name>
<dbReference type="RefSeq" id="WP_358703859.1">
    <property type="nucleotide sequence ID" value="NZ_JBFACG010000014.1"/>
</dbReference>
<organism evidence="1 2">
    <name type="scientific">Streptomyces milbemycinicus</name>
    <dbReference type="NCBI Taxonomy" id="476552"/>
    <lineage>
        <taxon>Bacteria</taxon>
        <taxon>Bacillati</taxon>
        <taxon>Actinomycetota</taxon>
        <taxon>Actinomycetes</taxon>
        <taxon>Kitasatosporales</taxon>
        <taxon>Streptomycetaceae</taxon>
        <taxon>Streptomyces</taxon>
    </lineage>
</organism>
<dbReference type="EMBL" id="JBJDQH010000006">
    <property type="protein sequence ID" value="MFK4267380.1"/>
    <property type="molecule type" value="Genomic_DNA"/>
</dbReference>
<evidence type="ECO:0000313" key="2">
    <source>
        <dbReference type="Proteomes" id="UP001620295"/>
    </source>
</evidence>
<dbReference type="InterPro" id="IPR004378">
    <property type="entry name" value="F420H2_quin_Rdtase"/>
</dbReference>
<accession>A0ABW8LN91</accession>
<dbReference type="Gene3D" id="2.30.110.10">
    <property type="entry name" value="Electron Transport, Fmn-binding Protein, Chain A"/>
    <property type="match status" value="1"/>
</dbReference>